<dbReference type="PANTHER" id="PTHR35936:SF34">
    <property type="entry name" value="ABC TRANSPORTER EXTRACELLULAR-BINDING PROTEIN YCKB-RELATED"/>
    <property type="match status" value="1"/>
</dbReference>
<evidence type="ECO:0000256" key="5">
    <source>
        <dbReference type="ARBA" id="ARBA00023288"/>
    </source>
</evidence>
<dbReference type="Proteomes" id="UP000030147">
    <property type="component" value="Unassembled WGS sequence"/>
</dbReference>
<keyword evidence="3 8" id="KW-0732">Signal</keyword>
<dbReference type="PROSITE" id="PS51257">
    <property type="entry name" value="PROKAR_LIPOPROTEIN"/>
    <property type="match status" value="1"/>
</dbReference>
<feature type="signal peptide" evidence="8">
    <location>
        <begin position="1"/>
        <end position="19"/>
    </location>
</feature>
<evidence type="ECO:0000313" key="10">
    <source>
        <dbReference type="EMBL" id="KGP72566.1"/>
    </source>
</evidence>
<keyword evidence="4" id="KW-0564">Palmitate</keyword>
<dbReference type="STRING" id="1385514.N782_11860"/>
<keyword evidence="11" id="KW-1185">Reference proteome</keyword>
<evidence type="ECO:0000256" key="1">
    <source>
        <dbReference type="ARBA" id="ARBA00004196"/>
    </source>
</evidence>
<name>A0A0A2TEM5_9BACI</name>
<dbReference type="Pfam" id="PF00497">
    <property type="entry name" value="SBP_bac_3"/>
    <property type="match status" value="1"/>
</dbReference>
<comment type="subcellular location">
    <subcellularLocation>
        <location evidence="1">Cell envelope</location>
    </subcellularLocation>
</comment>
<evidence type="ECO:0000256" key="7">
    <source>
        <dbReference type="SAM" id="MobiDB-lite"/>
    </source>
</evidence>
<comment type="similarity">
    <text evidence="2 6">Belongs to the bacterial solute-binding protein 3 family.</text>
</comment>
<dbReference type="GO" id="GO:0030313">
    <property type="term" value="C:cell envelope"/>
    <property type="evidence" value="ECO:0007669"/>
    <property type="project" value="UniProtKB-SubCell"/>
</dbReference>
<evidence type="ECO:0000256" key="6">
    <source>
        <dbReference type="RuleBase" id="RU003744"/>
    </source>
</evidence>
<evidence type="ECO:0000256" key="2">
    <source>
        <dbReference type="ARBA" id="ARBA00010333"/>
    </source>
</evidence>
<organism evidence="10 11">
    <name type="scientific">Pontibacillus yanchengensis Y32</name>
    <dbReference type="NCBI Taxonomy" id="1385514"/>
    <lineage>
        <taxon>Bacteria</taxon>
        <taxon>Bacillati</taxon>
        <taxon>Bacillota</taxon>
        <taxon>Bacilli</taxon>
        <taxon>Bacillales</taxon>
        <taxon>Bacillaceae</taxon>
        <taxon>Pontibacillus</taxon>
    </lineage>
</organism>
<dbReference type="SUPFAM" id="SSF53850">
    <property type="entry name" value="Periplasmic binding protein-like II"/>
    <property type="match status" value="1"/>
</dbReference>
<dbReference type="InterPro" id="IPR018313">
    <property type="entry name" value="SBP_3_CS"/>
</dbReference>
<dbReference type="Gene3D" id="3.40.190.10">
    <property type="entry name" value="Periplasmic binding protein-like II"/>
    <property type="match status" value="2"/>
</dbReference>
<dbReference type="SMART" id="SM00062">
    <property type="entry name" value="PBPb"/>
    <property type="match status" value="1"/>
</dbReference>
<dbReference type="eggNOG" id="COG0834">
    <property type="taxonomic scope" value="Bacteria"/>
</dbReference>
<evidence type="ECO:0000256" key="3">
    <source>
        <dbReference type="ARBA" id="ARBA00022729"/>
    </source>
</evidence>
<dbReference type="RefSeq" id="WP_036819704.1">
    <property type="nucleotide sequence ID" value="NZ_AVBF01000028.1"/>
</dbReference>
<feature type="region of interest" description="Disordered" evidence="7">
    <location>
        <begin position="27"/>
        <end position="50"/>
    </location>
</feature>
<dbReference type="PANTHER" id="PTHR35936">
    <property type="entry name" value="MEMBRANE-BOUND LYTIC MUREIN TRANSGLYCOSYLASE F"/>
    <property type="match status" value="1"/>
</dbReference>
<accession>A0A0A2TEM5</accession>
<dbReference type="OrthoDB" id="8613538at2"/>
<feature type="chain" id="PRO_5038858417" evidence="8">
    <location>
        <begin position="20"/>
        <end position="299"/>
    </location>
</feature>
<feature type="compositionally biased region" description="Basic and acidic residues" evidence="7">
    <location>
        <begin position="33"/>
        <end position="45"/>
    </location>
</feature>
<evidence type="ECO:0000256" key="8">
    <source>
        <dbReference type="SAM" id="SignalP"/>
    </source>
</evidence>
<sequence length="299" mass="33429">MRNHRFLFLFSLAFLLLLAACGGSSSESTEASNEDKSEEQSKETEQTTWEKVQEKGEMVVGTSGTLYATSFHPEDSDQLSGYDVEVMREVAKKLGVDVKFQEIGIDGLFAAVKSGRIDAAINDIEITDKRKDTYLFSEPYKYSYTTMIVREEDLSGIETLEDLEGKKAGGGATTVFSDIARHFGAEVVTYGNATNDVYLRDVDNGRTDTVINDYYLQSIALKAMPQFDLVLHPDIRFHPTEQGILLGKQDQTLQKKINEALAELREDGTLTKISKEFFVGKDASKKPEKEIREIEGVDF</sequence>
<protein>
    <submittedName>
        <fullName evidence="10">Amino acid ABC transporter substrate-binding protein</fullName>
    </submittedName>
</protein>
<evidence type="ECO:0000259" key="9">
    <source>
        <dbReference type="SMART" id="SM00062"/>
    </source>
</evidence>
<feature type="domain" description="Solute-binding protein family 3/N-terminal" evidence="9">
    <location>
        <begin position="57"/>
        <end position="281"/>
    </location>
</feature>
<keyword evidence="5" id="KW-0449">Lipoprotein</keyword>
<dbReference type="EMBL" id="AVBF01000028">
    <property type="protein sequence ID" value="KGP72566.1"/>
    <property type="molecule type" value="Genomic_DNA"/>
</dbReference>
<proteinExistence type="inferred from homology"/>
<evidence type="ECO:0000256" key="4">
    <source>
        <dbReference type="ARBA" id="ARBA00023139"/>
    </source>
</evidence>
<dbReference type="PROSITE" id="PS01039">
    <property type="entry name" value="SBP_BACTERIAL_3"/>
    <property type="match status" value="1"/>
</dbReference>
<evidence type="ECO:0000313" key="11">
    <source>
        <dbReference type="Proteomes" id="UP000030147"/>
    </source>
</evidence>
<reference evidence="10 11" key="1">
    <citation type="journal article" date="2015" name="Stand. Genomic Sci.">
        <title>High quality draft genome sequence of the moderately halophilic bacterium Pontibacillus yanchengensis Y32(T) and comparison among Pontibacillus genomes.</title>
        <authorList>
            <person name="Huang J."/>
            <person name="Qiao Z.X."/>
            <person name="Tang J.W."/>
            <person name="Wang G."/>
        </authorList>
    </citation>
    <scope>NUCLEOTIDE SEQUENCE [LARGE SCALE GENOMIC DNA]</scope>
    <source>
        <strain evidence="10 11">Y32</strain>
    </source>
</reference>
<comment type="caution">
    <text evidence="10">The sequence shown here is derived from an EMBL/GenBank/DDBJ whole genome shotgun (WGS) entry which is preliminary data.</text>
</comment>
<dbReference type="AlphaFoldDB" id="A0A0A2TEM5"/>
<dbReference type="InterPro" id="IPR001638">
    <property type="entry name" value="Solute-binding_3/MltF_N"/>
</dbReference>
<gene>
    <name evidence="10" type="ORF">N782_11860</name>
</gene>